<evidence type="ECO:0000256" key="5">
    <source>
        <dbReference type="ARBA" id="ARBA00022990"/>
    </source>
</evidence>
<comment type="subcellular location">
    <subcellularLocation>
        <location evidence="1">Cytoplasm</location>
    </subcellularLocation>
</comment>
<feature type="compositionally biased region" description="Polar residues" evidence="10">
    <location>
        <begin position="225"/>
        <end position="244"/>
    </location>
</feature>
<comment type="caution">
    <text evidence="12">The sequence shown here is derived from an EMBL/GenBank/DDBJ whole genome shotgun (WGS) entry which is preliminary data.</text>
</comment>
<evidence type="ECO:0000256" key="4">
    <source>
        <dbReference type="ARBA" id="ARBA00022553"/>
    </source>
</evidence>
<keyword evidence="13" id="KW-1185">Reference proteome</keyword>
<feature type="compositionally biased region" description="Polar residues" evidence="10">
    <location>
        <begin position="917"/>
        <end position="931"/>
    </location>
</feature>
<dbReference type="Gene3D" id="1.10.8.270">
    <property type="entry name" value="putative rabgap domain of human tbc1 domain family member 14 like domains"/>
    <property type="match status" value="1"/>
</dbReference>
<evidence type="ECO:0000259" key="11">
    <source>
        <dbReference type="PROSITE" id="PS50086"/>
    </source>
</evidence>
<evidence type="ECO:0000256" key="3">
    <source>
        <dbReference type="ARBA" id="ARBA00022490"/>
    </source>
</evidence>
<organism evidence="12 13">
    <name type="scientific">Sciurus carolinensis</name>
    <name type="common">Eastern gray squirrel</name>
    <dbReference type="NCBI Taxonomy" id="30640"/>
    <lineage>
        <taxon>Eukaryota</taxon>
        <taxon>Metazoa</taxon>
        <taxon>Chordata</taxon>
        <taxon>Craniata</taxon>
        <taxon>Vertebrata</taxon>
        <taxon>Euteleostomi</taxon>
        <taxon>Mammalia</taxon>
        <taxon>Eutheria</taxon>
        <taxon>Euarchontoglires</taxon>
        <taxon>Glires</taxon>
        <taxon>Rodentia</taxon>
        <taxon>Sciuromorpha</taxon>
        <taxon>Sciuridae</taxon>
        <taxon>Sciurinae</taxon>
        <taxon>Sciurini</taxon>
        <taxon>Sciurus</taxon>
    </lineage>
</organism>
<gene>
    <name evidence="12" type="ORF">SUZIE_187030</name>
</gene>
<dbReference type="Proteomes" id="UP001166674">
    <property type="component" value="Unassembled WGS sequence"/>
</dbReference>
<reference evidence="12" key="1">
    <citation type="submission" date="2020-03" db="EMBL/GenBank/DDBJ databases">
        <title>Studies in the Genomics of Life Span.</title>
        <authorList>
            <person name="Glass D."/>
        </authorList>
    </citation>
    <scope>NUCLEOTIDE SEQUENCE</scope>
    <source>
        <strain evidence="12">SUZIE</strain>
        <tissue evidence="12">Muscle</tissue>
    </source>
</reference>
<evidence type="ECO:0000256" key="6">
    <source>
        <dbReference type="ARBA" id="ARBA00055283"/>
    </source>
</evidence>
<comment type="subunit">
    <text evidence="7">Interacts with non-phosphorylated form of RAB8A; phosphorylation of RAB8A at 'Thr-72' disrupts this interaction. Interacts with ARMC12.</text>
</comment>
<sequence length="931" mass="105882">MDKKIEELVVLSKAEDDHSEVTLGLSLLKQSKWRGWCRLLELFRGRGHHHWKGSSLSETPTGDWRPLTGLRIQEEEVLRDSGPTQSHRVSLSHWASLPGWGGCPGTQGTSWNRVAQLDSPAGAMNPDNWEHCRAGPRSKRLRCRVRVPRPGRQDWTAGTFSEEGCSARESLAGPGSPAQEVVPDTREHGRGGLPSERLTHRSKFPGQDIGPDPWERHRGGLPRAGSSSGPKGTGGELSNETSPLEGQLPCGALRYQVPPRLQANEGEEVIYEQEGVYIHSSCAKTSDQDSLISGILRVLEKDAEVIVDWRPLDDALDSSSILYAGKDSSSVVEWTQTPKERPHRGSEHLNSYEAEWDMVNTVSFKKKPHTNGDAPSHRNGKSKWSFLFSLTDLKSIKQNKEGMGWTYLVFCLKDDVVLPALHFHQGDSKLLIESLEKYVVLCESPQDKRTLLVNCQNKSLSQSFENLLDEPAYGLIQKIKKDPYTATMVGFSKVTNYIFDSLRGSDPSTHQRPPSEMADFLSDAIPGLKINQQEEPGFEVITRIDLGERPVVQRREPVSLEEWSKNIDSEGRILNVDNMKQMIFRGGLSHSLRKQAWKFLLGYFPWESTKEERTQLQKQKTDEYFRMKLQWKSVSEEQEKRNSRLRDYRSLIEKDVNRTDRTNKFYEGQDNPGLILLHDILMTYCMYDFDLGYVQGMSDLLSPLLYVMENEVDAFWCFASYMDQMHQNFEEQMQGMKTQLIQLSTLLRLLDSGFCSYLESQDSGYLYFCFRWLLIRFKREFSFLDILRLWEVIWTELPCKNFHLLLCCAILESEKQQIMEKHYGFNEILKHINELSMKIDVEDILCKAEAISLQMVKCKELPQAVCEILGLQDSEVTTPDSDTGEDENVGMTRPSSAFHSNTLPTLAASGARDESPTHISVSPNVSRLTPA</sequence>
<keyword evidence="3" id="KW-0963">Cytoplasm</keyword>
<dbReference type="PROSITE" id="PS50086">
    <property type="entry name" value="TBC_RABGAP"/>
    <property type="match status" value="1"/>
</dbReference>
<name>A0AA41N9E3_SCICA</name>
<dbReference type="SUPFAM" id="SSF47923">
    <property type="entry name" value="Ypt/Rab-GAP domain of gyp1p"/>
    <property type="match status" value="2"/>
</dbReference>
<dbReference type="Pfam" id="PF00566">
    <property type="entry name" value="RabGAP-TBC"/>
    <property type="match status" value="1"/>
</dbReference>
<evidence type="ECO:0000256" key="9">
    <source>
        <dbReference type="ARBA" id="ARBA00082539"/>
    </source>
</evidence>
<dbReference type="PANTHER" id="PTHR22957:SF300">
    <property type="entry name" value="TBC1 DOMAIN FAMILY MEMBER 15"/>
    <property type="match status" value="1"/>
</dbReference>
<dbReference type="FunFam" id="1.10.8.270:FF:000005">
    <property type="entry name" value="TBC1 domain family member 15"/>
    <property type="match status" value="1"/>
</dbReference>
<dbReference type="AlphaFoldDB" id="A0AA41N9E3"/>
<dbReference type="InterPro" id="IPR035969">
    <property type="entry name" value="Rab-GAP_TBC_sf"/>
</dbReference>
<feature type="region of interest" description="Disordered" evidence="10">
    <location>
        <begin position="876"/>
        <end position="931"/>
    </location>
</feature>
<evidence type="ECO:0000256" key="8">
    <source>
        <dbReference type="ARBA" id="ARBA00067480"/>
    </source>
</evidence>
<keyword evidence="4" id="KW-0597">Phosphoprotein</keyword>
<evidence type="ECO:0000256" key="1">
    <source>
        <dbReference type="ARBA" id="ARBA00004496"/>
    </source>
</evidence>
<evidence type="ECO:0000313" key="13">
    <source>
        <dbReference type="Proteomes" id="UP001166674"/>
    </source>
</evidence>
<feature type="domain" description="Rab-GAP TBC" evidence="11">
    <location>
        <begin position="587"/>
        <end position="797"/>
    </location>
</feature>
<dbReference type="Pfam" id="PF12068">
    <property type="entry name" value="PH_RBD"/>
    <property type="match status" value="1"/>
</dbReference>
<dbReference type="InterPro" id="IPR021935">
    <property type="entry name" value="SGSM1/2_RBD"/>
</dbReference>
<dbReference type="GO" id="GO:0005737">
    <property type="term" value="C:cytoplasm"/>
    <property type="evidence" value="ECO:0007669"/>
    <property type="project" value="UniProtKB-SubCell"/>
</dbReference>
<dbReference type="PANTHER" id="PTHR22957">
    <property type="entry name" value="TBC1 DOMAIN FAMILY MEMBER GTPASE-ACTIVATING PROTEIN"/>
    <property type="match status" value="1"/>
</dbReference>
<protein>
    <recommendedName>
        <fullName evidence="8">TBC1 domain family member 15</fullName>
    </recommendedName>
    <alternativeName>
        <fullName evidence="9">GTPase-activating protein RAB7</fullName>
    </alternativeName>
</protein>
<evidence type="ECO:0000256" key="2">
    <source>
        <dbReference type="ARBA" id="ARBA00022468"/>
    </source>
</evidence>
<dbReference type="FunFam" id="1.10.472.80:FF:000005">
    <property type="entry name" value="TBC1 domain family member 15"/>
    <property type="match status" value="1"/>
</dbReference>
<dbReference type="SMART" id="SM00164">
    <property type="entry name" value="TBC"/>
    <property type="match status" value="1"/>
</dbReference>
<feature type="compositionally biased region" description="Polar residues" evidence="10">
    <location>
        <begin position="893"/>
        <end position="904"/>
    </location>
</feature>
<dbReference type="InterPro" id="IPR000195">
    <property type="entry name" value="Rab-GAP-TBC_dom"/>
</dbReference>
<keyword evidence="5" id="KW-0007">Acetylation</keyword>
<dbReference type="EMBL" id="JAATJV010406599">
    <property type="protein sequence ID" value="MBZ3886265.1"/>
    <property type="molecule type" value="Genomic_DNA"/>
</dbReference>
<keyword evidence="2" id="KW-0343">GTPase activation</keyword>
<comment type="function">
    <text evidence="6">Acts as a GTPase activating protein for RAB7A. Does not act on RAB4, RAB5 or RAB6.</text>
</comment>
<feature type="region of interest" description="Disordered" evidence="10">
    <location>
        <begin position="151"/>
        <end position="247"/>
    </location>
</feature>
<accession>A0AA41N9E3</accession>
<dbReference type="Gene3D" id="1.10.472.80">
    <property type="entry name" value="Ypt/Rab-GAP domain of gyp1p, domain 3"/>
    <property type="match status" value="1"/>
</dbReference>
<dbReference type="GO" id="GO:0005096">
    <property type="term" value="F:GTPase activator activity"/>
    <property type="evidence" value="ECO:0007669"/>
    <property type="project" value="UniProtKB-KW"/>
</dbReference>
<evidence type="ECO:0000256" key="10">
    <source>
        <dbReference type="SAM" id="MobiDB-lite"/>
    </source>
</evidence>
<proteinExistence type="predicted"/>
<evidence type="ECO:0000256" key="7">
    <source>
        <dbReference type="ARBA" id="ARBA00065268"/>
    </source>
</evidence>
<evidence type="ECO:0000313" key="12">
    <source>
        <dbReference type="EMBL" id="MBZ3886265.1"/>
    </source>
</evidence>